<proteinExistence type="predicted"/>
<sequence>MPELLSAKAREIQDAATIDTLRSHLAMVTANAAAANETHQEQRNILVGTCSDIDQLRKDAV</sequence>
<keyword evidence="2" id="KW-1185">Reference proteome</keyword>
<dbReference type="Proteomes" id="UP001501353">
    <property type="component" value="Unassembled WGS sequence"/>
</dbReference>
<dbReference type="EMBL" id="BAAAZE010000007">
    <property type="protein sequence ID" value="GAA4018938.1"/>
    <property type="molecule type" value="Genomic_DNA"/>
</dbReference>
<gene>
    <name evidence="1" type="ORF">GCM10022212_13740</name>
</gene>
<evidence type="ECO:0000313" key="2">
    <source>
        <dbReference type="Proteomes" id="UP001501353"/>
    </source>
</evidence>
<evidence type="ECO:0000313" key="1">
    <source>
        <dbReference type="EMBL" id="GAA4018938.1"/>
    </source>
</evidence>
<organism evidence="1 2">
    <name type="scientific">Actimicrobium antarcticum</name>
    <dbReference type="NCBI Taxonomy" id="1051899"/>
    <lineage>
        <taxon>Bacteria</taxon>
        <taxon>Pseudomonadati</taxon>
        <taxon>Pseudomonadota</taxon>
        <taxon>Betaproteobacteria</taxon>
        <taxon>Burkholderiales</taxon>
        <taxon>Oxalobacteraceae</taxon>
        <taxon>Actimicrobium</taxon>
    </lineage>
</organism>
<comment type="caution">
    <text evidence="1">The sequence shown here is derived from an EMBL/GenBank/DDBJ whole genome shotgun (WGS) entry which is preliminary data.</text>
</comment>
<reference evidence="2" key="1">
    <citation type="journal article" date="2019" name="Int. J. Syst. Evol. Microbiol.">
        <title>The Global Catalogue of Microorganisms (GCM) 10K type strain sequencing project: providing services to taxonomists for standard genome sequencing and annotation.</title>
        <authorList>
            <consortium name="The Broad Institute Genomics Platform"/>
            <consortium name="The Broad Institute Genome Sequencing Center for Infectious Disease"/>
            <person name="Wu L."/>
            <person name="Ma J."/>
        </authorList>
    </citation>
    <scope>NUCLEOTIDE SEQUENCE [LARGE SCALE GENOMIC DNA]</scope>
    <source>
        <strain evidence="2">JCM 16673</strain>
    </source>
</reference>
<protein>
    <submittedName>
        <fullName evidence="1">Uncharacterized protein</fullName>
    </submittedName>
</protein>
<name>A0ABP7SZV7_9BURK</name>
<accession>A0ABP7SZV7</accession>